<dbReference type="Gene3D" id="3.40.1580.10">
    <property type="entry name" value="SMI1/KNR4-like"/>
    <property type="match status" value="1"/>
</dbReference>
<dbReference type="SUPFAM" id="SSF160631">
    <property type="entry name" value="SMI1/KNR4-like"/>
    <property type="match status" value="1"/>
</dbReference>
<dbReference type="EMBL" id="MPTB01000012">
    <property type="protein sequence ID" value="OMD48350.1"/>
    <property type="molecule type" value="Genomic_DNA"/>
</dbReference>
<gene>
    <name evidence="1" type="ORF">BSK56_11240</name>
</gene>
<dbReference type="RefSeq" id="WP_076110604.1">
    <property type="nucleotide sequence ID" value="NZ_MPTB01000012.1"/>
</dbReference>
<comment type="caution">
    <text evidence="1">The sequence shown here is derived from an EMBL/GenBank/DDBJ whole genome shotgun (WGS) entry which is preliminary data.</text>
</comment>
<organism evidence="1 2">
    <name type="scientific">Paenibacillus borealis</name>
    <dbReference type="NCBI Taxonomy" id="160799"/>
    <lineage>
        <taxon>Bacteria</taxon>
        <taxon>Bacillati</taxon>
        <taxon>Bacillota</taxon>
        <taxon>Bacilli</taxon>
        <taxon>Bacillales</taxon>
        <taxon>Paenibacillaceae</taxon>
        <taxon>Paenibacillus</taxon>
    </lineage>
</organism>
<name>A0ABX3HEB3_PAEBO</name>
<evidence type="ECO:0000313" key="1">
    <source>
        <dbReference type="EMBL" id="OMD48350.1"/>
    </source>
</evidence>
<keyword evidence="2" id="KW-1185">Reference proteome</keyword>
<protein>
    <recommendedName>
        <fullName evidence="3">Knr4/Smi1-like domain-containing protein</fullName>
    </recommendedName>
</protein>
<proteinExistence type="predicted"/>
<sequence length="166" mass="19836">MNNIKKQYLEEDNIDSFLIFLKEHYSNELKPCDENDMILITQLADNKKLPEAYLKFMECAGRGYVMFSGSDYSIRNMERFNGFKEGALELLEECNFNKRIGDNQFVFMGHQGYMYWFFNLDDGDNPPVYFFEESYDESYIQNDFTKLSETFSEFLIKKYNGELPRY</sequence>
<evidence type="ECO:0008006" key="3">
    <source>
        <dbReference type="Google" id="ProtNLM"/>
    </source>
</evidence>
<dbReference type="InterPro" id="IPR037883">
    <property type="entry name" value="Knr4/Smi1-like_sf"/>
</dbReference>
<evidence type="ECO:0000313" key="2">
    <source>
        <dbReference type="Proteomes" id="UP000187412"/>
    </source>
</evidence>
<reference evidence="1 2" key="1">
    <citation type="submission" date="2016-10" db="EMBL/GenBank/DDBJ databases">
        <title>Paenibacillus species isolates.</title>
        <authorList>
            <person name="Beno S.M."/>
        </authorList>
    </citation>
    <scope>NUCLEOTIDE SEQUENCE [LARGE SCALE GENOMIC DNA]</scope>
    <source>
        <strain evidence="1 2">FSL H7-0744</strain>
    </source>
</reference>
<accession>A0ABX3HEB3</accession>
<dbReference type="Proteomes" id="UP000187412">
    <property type="component" value="Unassembled WGS sequence"/>
</dbReference>
<dbReference type="Pfam" id="PF14568">
    <property type="entry name" value="SUKH_6"/>
    <property type="match status" value="1"/>
</dbReference>